<organism evidence="4 5">
    <name type="scientific">Thiomicrorhabdus sediminis</name>
    <dbReference type="NCBI Taxonomy" id="2580412"/>
    <lineage>
        <taxon>Bacteria</taxon>
        <taxon>Pseudomonadati</taxon>
        <taxon>Pseudomonadota</taxon>
        <taxon>Gammaproteobacteria</taxon>
        <taxon>Thiotrichales</taxon>
        <taxon>Piscirickettsiaceae</taxon>
        <taxon>Thiomicrorhabdus</taxon>
    </lineage>
</organism>
<reference evidence="4 5" key="1">
    <citation type="submission" date="2019-05" db="EMBL/GenBank/DDBJ databases">
        <title>Thiomicrorhabdus sediminis sp. nov, a novel sulfur-oxidizing bacterium isolated from coastal sediment.</title>
        <authorList>
            <person name="Liu X."/>
        </authorList>
    </citation>
    <scope>NUCLEOTIDE SEQUENCE [LARGE SCALE GENOMIC DNA]</scope>
    <source>
        <strain evidence="4 5">G1</strain>
    </source>
</reference>
<dbReference type="PANTHER" id="PTHR45228">
    <property type="entry name" value="CYCLIC DI-GMP PHOSPHODIESTERASE TM_0186-RELATED"/>
    <property type="match status" value="1"/>
</dbReference>
<dbReference type="EMBL" id="CP040602">
    <property type="protein sequence ID" value="QCU89899.1"/>
    <property type="molecule type" value="Genomic_DNA"/>
</dbReference>
<dbReference type="AlphaFoldDB" id="A0A4P9K4N1"/>
<evidence type="ECO:0000256" key="1">
    <source>
        <dbReference type="PROSITE-ProRule" id="PRU00169"/>
    </source>
</evidence>
<dbReference type="GO" id="GO:0000160">
    <property type="term" value="P:phosphorelay signal transduction system"/>
    <property type="evidence" value="ECO:0007669"/>
    <property type="project" value="InterPro"/>
</dbReference>
<dbReference type="InterPro" id="IPR001789">
    <property type="entry name" value="Sig_transdc_resp-reg_receiver"/>
</dbReference>
<feature type="domain" description="HD-GYP" evidence="3">
    <location>
        <begin position="154"/>
        <end position="350"/>
    </location>
</feature>
<keyword evidence="5" id="KW-1185">Reference proteome</keyword>
<dbReference type="InterPro" id="IPR011006">
    <property type="entry name" value="CheY-like_superfamily"/>
</dbReference>
<dbReference type="OrthoDB" id="9816273at2"/>
<dbReference type="RefSeq" id="WP_138564576.1">
    <property type="nucleotide sequence ID" value="NZ_CP040602.1"/>
</dbReference>
<evidence type="ECO:0000313" key="4">
    <source>
        <dbReference type="EMBL" id="QCU89899.1"/>
    </source>
</evidence>
<feature type="domain" description="Response regulatory" evidence="2">
    <location>
        <begin position="10"/>
        <end position="127"/>
    </location>
</feature>
<feature type="modified residue" description="4-aspartylphosphate" evidence="1">
    <location>
        <position position="60"/>
    </location>
</feature>
<evidence type="ECO:0000259" key="3">
    <source>
        <dbReference type="PROSITE" id="PS51832"/>
    </source>
</evidence>
<dbReference type="Gene3D" id="3.40.50.2300">
    <property type="match status" value="1"/>
</dbReference>
<proteinExistence type="predicted"/>
<keyword evidence="1" id="KW-0597">Phosphoprotein</keyword>
<dbReference type="SUPFAM" id="SSF109604">
    <property type="entry name" value="HD-domain/PDEase-like"/>
    <property type="match status" value="1"/>
</dbReference>
<dbReference type="PROSITE" id="PS50110">
    <property type="entry name" value="RESPONSE_REGULATORY"/>
    <property type="match status" value="1"/>
</dbReference>
<evidence type="ECO:0000259" key="2">
    <source>
        <dbReference type="PROSITE" id="PS50110"/>
    </source>
</evidence>
<evidence type="ECO:0000313" key="5">
    <source>
        <dbReference type="Proteomes" id="UP000304864"/>
    </source>
</evidence>
<dbReference type="SUPFAM" id="SSF52172">
    <property type="entry name" value="CheY-like"/>
    <property type="match status" value="1"/>
</dbReference>
<gene>
    <name evidence="4" type="ORF">FE785_04235</name>
</gene>
<dbReference type="Proteomes" id="UP000304864">
    <property type="component" value="Chromosome"/>
</dbReference>
<dbReference type="InterPro" id="IPR037522">
    <property type="entry name" value="HD_GYP_dom"/>
</dbReference>
<dbReference type="InterPro" id="IPR003607">
    <property type="entry name" value="HD/PDEase_dom"/>
</dbReference>
<dbReference type="Pfam" id="PF13487">
    <property type="entry name" value="HD_5"/>
    <property type="match status" value="1"/>
</dbReference>
<dbReference type="Gene3D" id="1.10.3210.10">
    <property type="entry name" value="Hypothetical protein af1432"/>
    <property type="match status" value="1"/>
</dbReference>
<dbReference type="InterPro" id="IPR052020">
    <property type="entry name" value="Cyclic_di-GMP/3'3'-cGAMP_PDE"/>
</dbReference>
<sequence>MNDTEFKNAVILAVDDEPINLKLLERILSNNGYTSILTETDPRNVSAIYQTNRPDLILLDLNMPHCDGYQVMAQLKALNDPLLPPIVILTAQNTEQFLVKALEAGARDFVTKPFKVDELLVRVKNLIEIQLAHKSLYMQKVDLEKMVLQRTRQLHEERLQIIQRVGWAAEFNEKENGNHILRISNISALLAKNLGFDDYQCELILNASSMHDIGKINIPDSILSKPGKLDAQEWEVMKQHTLLGAQILDGNDSDLMTMAKEIALTHHEKWDGSGYPNGLAGDEIPMVGRIVAVADVFDSLTSSRPYMQKWTVEAAIELIKDLSGKHFDPKVVSVFESELEEIIKIKNQFA</sequence>
<dbReference type="CDD" id="cd17551">
    <property type="entry name" value="REC_RpfG-like"/>
    <property type="match status" value="1"/>
</dbReference>
<dbReference type="SMART" id="SM00471">
    <property type="entry name" value="HDc"/>
    <property type="match status" value="1"/>
</dbReference>
<dbReference type="Pfam" id="PF00072">
    <property type="entry name" value="Response_reg"/>
    <property type="match status" value="1"/>
</dbReference>
<name>A0A4P9K4N1_9GAMM</name>
<dbReference type="PROSITE" id="PS51832">
    <property type="entry name" value="HD_GYP"/>
    <property type="match status" value="1"/>
</dbReference>
<protein>
    <submittedName>
        <fullName evidence="4">Response regulator</fullName>
    </submittedName>
</protein>
<dbReference type="KEGG" id="thig:FE785_04235"/>
<dbReference type="GO" id="GO:0008081">
    <property type="term" value="F:phosphoric diester hydrolase activity"/>
    <property type="evidence" value="ECO:0007669"/>
    <property type="project" value="UniProtKB-ARBA"/>
</dbReference>
<dbReference type="CDD" id="cd00077">
    <property type="entry name" value="HDc"/>
    <property type="match status" value="1"/>
</dbReference>
<accession>A0A4P9K4N1</accession>
<dbReference type="SMART" id="SM00448">
    <property type="entry name" value="REC"/>
    <property type="match status" value="1"/>
</dbReference>
<dbReference type="PANTHER" id="PTHR45228:SF1">
    <property type="entry name" value="CYCLIC DI-GMP PHOSPHODIESTERASE TM_0186"/>
    <property type="match status" value="1"/>
</dbReference>